<evidence type="ECO:0000313" key="3">
    <source>
        <dbReference type="Proteomes" id="UP001148838"/>
    </source>
</evidence>
<proteinExistence type="predicted"/>
<accession>A0ABQ8S724</accession>
<keyword evidence="3" id="KW-1185">Reference proteome</keyword>
<organism evidence="2 3">
    <name type="scientific">Periplaneta americana</name>
    <name type="common">American cockroach</name>
    <name type="synonym">Blatta americana</name>
    <dbReference type="NCBI Taxonomy" id="6978"/>
    <lineage>
        <taxon>Eukaryota</taxon>
        <taxon>Metazoa</taxon>
        <taxon>Ecdysozoa</taxon>
        <taxon>Arthropoda</taxon>
        <taxon>Hexapoda</taxon>
        <taxon>Insecta</taxon>
        <taxon>Pterygota</taxon>
        <taxon>Neoptera</taxon>
        <taxon>Polyneoptera</taxon>
        <taxon>Dictyoptera</taxon>
        <taxon>Blattodea</taxon>
        <taxon>Blattoidea</taxon>
        <taxon>Blattidae</taxon>
        <taxon>Blattinae</taxon>
        <taxon>Periplaneta</taxon>
    </lineage>
</organism>
<feature type="region of interest" description="Disordered" evidence="1">
    <location>
        <begin position="67"/>
        <end position="95"/>
    </location>
</feature>
<evidence type="ECO:0000256" key="1">
    <source>
        <dbReference type="SAM" id="MobiDB-lite"/>
    </source>
</evidence>
<gene>
    <name evidence="2" type="ORF">ANN_22056</name>
</gene>
<sequence length="127" mass="13927">MSPGSSTESYPAFAHIGLRENPGKNLNQILTPKSFSLVQPRSSQTCDIILNKRYGFLRETNKSLFRFPKGSNMGNKTDISGNEGAPGNERIPNLSAKQSDGITVFRISPMASLMLHRCRTGAISLQK</sequence>
<protein>
    <submittedName>
        <fullName evidence="2">Uncharacterized protein</fullName>
    </submittedName>
</protein>
<dbReference type="Proteomes" id="UP001148838">
    <property type="component" value="Unassembled WGS sequence"/>
</dbReference>
<comment type="caution">
    <text evidence="2">The sequence shown here is derived from an EMBL/GenBank/DDBJ whole genome shotgun (WGS) entry which is preliminary data.</text>
</comment>
<dbReference type="EMBL" id="JAJSOF020000033">
    <property type="protein sequence ID" value="KAJ4429852.1"/>
    <property type="molecule type" value="Genomic_DNA"/>
</dbReference>
<evidence type="ECO:0000313" key="2">
    <source>
        <dbReference type="EMBL" id="KAJ4429852.1"/>
    </source>
</evidence>
<reference evidence="2 3" key="1">
    <citation type="journal article" date="2022" name="Allergy">
        <title>Genome assembly and annotation of Periplaneta americana reveal a comprehensive cockroach allergen profile.</title>
        <authorList>
            <person name="Wang L."/>
            <person name="Xiong Q."/>
            <person name="Saelim N."/>
            <person name="Wang L."/>
            <person name="Nong W."/>
            <person name="Wan A.T."/>
            <person name="Shi M."/>
            <person name="Liu X."/>
            <person name="Cao Q."/>
            <person name="Hui J.H.L."/>
            <person name="Sookrung N."/>
            <person name="Leung T.F."/>
            <person name="Tungtrongchitr A."/>
            <person name="Tsui S.K.W."/>
        </authorList>
    </citation>
    <scope>NUCLEOTIDE SEQUENCE [LARGE SCALE GENOMIC DNA]</scope>
    <source>
        <strain evidence="2">PWHHKU_190912</strain>
    </source>
</reference>
<name>A0ABQ8S724_PERAM</name>